<name>A0A3A2Z471_9EURO</name>
<proteinExistence type="inferred from homology"/>
<comment type="caution">
    <text evidence="9">The sequence shown here is derived from an EMBL/GenBank/DDBJ whole genome shotgun (WGS) entry which is preliminary data.</text>
</comment>
<feature type="chain" id="PRO_5017334604" evidence="8">
    <location>
        <begin position="26"/>
        <end position="223"/>
    </location>
</feature>
<feature type="region of interest" description="Disordered" evidence="7">
    <location>
        <begin position="34"/>
        <end position="59"/>
    </location>
</feature>
<dbReference type="Pfam" id="PF04117">
    <property type="entry name" value="Mpv17_PMP22"/>
    <property type="match status" value="1"/>
</dbReference>
<sequence length="223" mass="24783">MQDKRPYWTQLYSSIVVYLLADLSAQFLFPSEGPVKSEDEEVEGKEEGEEDAGAVQGGGYDPMRTLRHLTVGVVSSIPSYKWFMYLHHSFNFASRFLSITTKVIIQQLVFTPVFNIYFFGLHSLLAGATPGESFERVKVALPASFVNSCKLWPAVTAFSFMYVPAQFRSVFSGCVAIGWQTYLCWLNQIAAREVEAAEIEEMESNTPELSSVGGVGGTALMRS</sequence>
<evidence type="ECO:0000256" key="5">
    <source>
        <dbReference type="ARBA" id="ARBA00023136"/>
    </source>
</evidence>
<protein>
    <submittedName>
        <fullName evidence="9">Integral membrane protein</fullName>
    </submittedName>
</protein>
<keyword evidence="10" id="KW-1185">Reference proteome</keyword>
<keyword evidence="4" id="KW-1133">Transmembrane helix</keyword>
<dbReference type="Proteomes" id="UP000266188">
    <property type="component" value="Unassembled WGS sequence"/>
</dbReference>
<dbReference type="PANTHER" id="PTHR11266:SF113">
    <property type="entry name" value="MEMBRANE PROTEIN, MPV17_PMP22 FAMILY, PUTATIVE (AFU_ORTHOLOGUE AFUA_1G13840)-RELATED"/>
    <property type="match status" value="1"/>
</dbReference>
<evidence type="ECO:0000256" key="6">
    <source>
        <dbReference type="RuleBase" id="RU363053"/>
    </source>
</evidence>
<dbReference type="STRING" id="2070753.A0A3A2Z471"/>
<feature type="compositionally biased region" description="Acidic residues" evidence="7">
    <location>
        <begin position="38"/>
        <end position="52"/>
    </location>
</feature>
<evidence type="ECO:0000256" key="7">
    <source>
        <dbReference type="SAM" id="MobiDB-lite"/>
    </source>
</evidence>
<dbReference type="GO" id="GO:0005739">
    <property type="term" value="C:mitochondrion"/>
    <property type="evidence" value="ECO:0007669"/>
    <property type="project" value="TreeGrafter"/>
</dbReference>
<keyword evidence="5" id="KW-0472">Membrane</keyword>
<reference evidence="10" key="1">
    <citation type="submission" date="2017-02" db="EMBL/GenBank/DDBJ databases">
        <authorList>
            <person name="Tafer H."/>
            <person name="Lopandic K."/>
        </authorList>
    </citation>
    <scope>NUCLEOTIDE SEQUENCE [LARGE SCALE GENOMIC DNA]</scope>
    <source>
        <strain evidence="10">CBS 366.77</strain>
    </source>
</reference>
<comment type="similarity">
    <text evidence="2 6">Belongs to the peroxisomal membrane protein PXMP2/4 family.</text>
</comment>
<dbReference type="OrthoDB" id="430207at2759"/>
<organism evidence="9 10">
    <name type="scientific">Aspergillus sclerotialis</name>
    <dbReference type="NCBI Taxonomy" id="2070753"/>
    <lineage>
        <taxon>Eukaryota</taxon>
        <taxon>Fungi</taxon>
        <taxon>Dikarya</taxon>
        <taxon>Ascomycota</taxon>
        <taxon>Pezizomycotina</taxon>
        <taxon>Eurotiomycetes</taxon>
        <taxon>Eurotiomycetidae</taxon>
        <taxon>Eurotiales</taxon>
        <taxon>Aspergillaceae</taxon>
        <taxon>Aspergillus</taxon>
        <taxon>Aspergillus subgen. Polypaecilum</taxon>
    </lineage>
</organism>
<evidence type="ECO:0000256" key="1">
    <source>
        <dbReference type="ARBA" id="ARBA00004141"/>
    </source>
</evidence>
<dbReference type="PANTHER" id="PTHR11266">
    <property type="entry name" value="PEROXISOMAL MEMBRANE PROTEIN 2, PXMP2 MPV17"/>
    <property type="match status" value="1"/>
</dbReference>
<feature type="signal peptide" evidence="8">
    <location>
        <begin position="1"/>
        <end position="25"/>
    </location>
</feature>
<keyword evidence="3" id="KW-0812">Transmembrane</keyword>
<keyword evidence="8" id="KW-0732">Signal</keyword>
<dbReference type="EMBL" id="MVGC01000783">
    <property type="protein sequence ID" value="RJE17666.1"/>
    <property type="molecule type" value="Genomic_DNA"/>
</dbReference>
<evidence type="ECO:0000256" key="3">
    <source>
        <dbReference type="ARBA" id="ARBA00022692"/>
    </source>
</evidence>
<accession>A0A3A2Z471</accession>
<comment type="subcellular location">
    <subcellularLocation>
        <location evidence="1">Membrane</location>
        <topology evidence="1">Multi-pass membrane protein</topology>
    </subcellularLocation>
</comment>
<evidence type="ECO:0000256" key="2">
    <source>
        <dbReference type="ARBA" id="ARBA00006824"/>
    </source>
</evidence>
<evidence type="ECO:0000256" key="4">
    <source>
        <dbReference type="ARBA" id="ARBA00022989"/>
    </source>
</evidence>
<dbReference type="InterPro" id="IPR007248">
    <property type="entry name" value="Mpv17_PMP22"/>
</dbReference>
<evidence type="ECO:0000313" key="10">
    <source>
        <dbReference type="Proteomes" id="UP000266188"/>
    </source>
</evidence>
<gene>
    <name evidence="9" type="ORF">PHISCL_10000</name>
</gene>
<dbReference type="GO" id="GO:0016020">
    <property type="term" value="C:membrane"/>
    <property type="evidence" value="ECO:0007669"/>
    <property type="project" value="UniProtKB-SubCell"/>
</dbReference>
<evidence type="ECO:0000256" key="8">
    <source>
        <dbReference type="SAM" id="SignalP"/>
    </source>
</evidence>
<dbReference type="AlphaFoldDB" id="A0A3A2Z471"/>
<evidence type="ECO:0000313" key="9">
    <source>
        <dbReference type="EMBL" id="RJE17666.1"/>
    </source>
</evidence>